<dbReference type="Pfam" id="PF13479">
    <property type="entry name" value="AAA_24"/>
    <property type="match status" value="1"/>
</dbReference>
<organism evidence="1">
    <name type="scientific">Siphoviridae sp. ctoNj20</name>
    <dbReference type="NCBI Taxonomy" id="2826085"/>
    <lineage>
        <taxon>Viruses</taxon>
        <taxon>Duplodnaviria</taxon>
        <taxon>Heunggongvirae</taxon>
        <taxon>Uroviricota</taxon>
        <taxon>Caudoviricetes</taxon>
    </lineage>
</organism>
<sequence length="250" mass="28211">MQVIDLKAQDKDPIFALAYGASGTGKTHLVATLGELGKVLVIDIDQGIKTLRNAPDIQQAHYNDNITVVSFDKFKDLDEAYKLVAANDPVKWSQKFGVKIDKPFDWIAWDTWSEIQWYMLEELRSKDSAMKGNGLNFRSNIQIQHWGMMTDLNKLAVQQLRACKVNQLFTMQEKLDKDELSGTIYGGPAIHGKMVQEMPTYFDVVIHTYTDLQGKYCATTKSKGKWPGKTRLGVGAEYQNPTAKAVFNIK</sequence>
<protein>
    <submittedName>
        <fullName evidence="1">AAA domain protein</fullName>
    </submittedName>
</protein>
<accession>A0A8D9PDX3</accession>
<proteinExistence type="predicted"/>
<reference evidence="1" key="1">
    <citation type="journal article" date="2021" name="Proc. Natl. Acad. Sci. U.S.A.">
        <title>A Catalog of Tens of Thousands of Viruses from Human Metagenomes Reveals Hidden Associations with Chronic Diseases.</title>
        <authorList>
            <person name="Tisza M.J."/>
            <person name="Buck C.B."/>
        </authorList>
    </citation>
    <scope>NUCLEOTIDE SEQUENCE</scope>
    <source>
        <strain evidence="1">CtoNj20</strain>
    </source>
</reference>
<dbReference type="EMBL" id="BK014724">
    <property type="protein sequence ID" value="DAD55404.1"/>
    <property type="molecule type" value="Genomic_DNA"/>
</dbReference>
<evidence type="ECO:0000313" key="1">
    <source>
        <dbReference type="EMBL" id="DAD55404.1"/>
    </source>
</evidence>
<name>A0A8D9PDX3_9CAUD</name>